<dbReference type="Pfam" id="PF09335">
    <property type="entry name" value="VTT_dom"/>
    <property type="match status" value="1"/>
</dbReference>
<reference evidence="9" key="2">
    <citation type="submission" date="2016-11" db="EMBL/GenBank/DDBJ databases">
        <authorList>
            <person name="Varghese N."/>
            <person name="Submissions S."/>
        </authorList>
    </citation>
    <scope>NUCLEOTIDE SEQUENCE</scope>
    <source>
        <strain evidence="9">DSM 4029</strain>
    </source>
</reference>
<dbReference type="PANTHER" id="PTHR12677">
    <property type="entry name" value="GOLGI APPARATUS MEMBRANE PROTEIN TVP38-RELATED"/>
    <property type="match status" value="1"/>
</dbReference>
<feature type="transmembrane region" description="Helical" evidence="6">
    <location>
        <begin position="175"/>
        <end position="198"/>
    </location>
</feature>
<reference evidence="8 11" key="3">
    <citation type="journal article" date="2019" name="Nat. Med.">
        <title>A library of human gut bacterial isolates paired with longitudinal multiomics data enables mechanistic microbiome research.</title>
        <authorList>
            <person name="Poyet M."/>
            <person name="Groussin M."/>
            <person name="Gibbons S.M."/>
            <person name="Avila-Pacheco J."/>
            <person name="Jiang X."/>
            <person name="Kearney S.M."/>
            <person name="Perrotta A.R."/>
            <person name="Berdy B."/>
            <person name="Zhao S."/>
            <person name="Lieberman T.D."/>
            <person name="Swanson P.K."/>
            <person name="Smith M."/>
            <person name="Roesemann S."/>
            <person name="Alexander J.E."/>
            <person name="Rich S.A."/>
            <person name="Livny J."/>
            <person name="Vlamakis H."/>
            <person name="Clish C."/>
            <person name="Bullock K."/>
            <person name="Deik A."/>
            <person name="Scott J."/>
            <person name="Pierce K.A."/>
            <person name="Xavier R.J."/>
            <person name="Alm E.J."/>
        </authorList>
    </citation>
    <scope>NUCLEOTIDE SEQUENCE [LARGE SCALE GENOMIC DNA]</scope>
    <source>
        <strain evidence="8 11">BIOML-A2</strain>
    </source>
</reference>
<dbReference type="AlphaFoldDB" id="A0AAQ1MBE4"/>
<proteinExistence type="inferred from homology"/>
<feature type="transmembrane region" description="Helical" evidence="6">
    <location>
        <begin position="52"/>
        <end position="77"/>
    </location>
</feature>
<evidence type="ECO:0000256" key="2">
    <source>
        <dbReference type="ARBA" id="ARBA00022475"/>
    </source>
</evidence>
<comment type="subcellular location">
    <subcellularLocation>
        <location evidence="1 6">Cell membrane</location>
        <topology evidence="1 6">Multi-pass membrane protein</topology>
    </subcellularLocation>
</comment>
<evidence type="ECO:0000256" key="3">
    <source>
        <dbReference type="ARBA" id="ARBA00022692"/>
    </source>
</evidence>
<feature type="transmembrane region" description="Helical" evidence="6">
    <location>
        <begin position="16"/>
        <end position="40"/>
    </location>
</feature>
<feature type="domain" description="VTT" evidence="7">
    <location>
        <begin position="77"/>
        <end position="195"/>
    </location>
</feature>
<organism evidence="9 10">
    <name type="scientific">Bittarella massiliensis</name>
    <name type="common">ex Durand et al. 2017</name>
    <dbReference type="NCBI Taxonomy" id="1720313"/>
    <lineage>
        <taxon>Bacteria</taxon>
        <taxon>Bacillati</taxon>
        <taxon>Bacillota</taxon>
        <taxon>Clostridia</taxon>
        <taxon>Eubacteriales</taxon>
        <taxon>Oscillospiraceae</taxon>
        <taxon>Bittarella (ex Durand et al. 2017)</taxon>
    </lineage>
</organism>
<evidence type="ECO:0000313" key="11">
    <source>
        <dbReference type="Proteomes" id="UP000474718"/>
    </source>
</evidence>
<keyword evidence="3 6" id="KW-0812">Transmembrane</keyword>
<evidence type="ECO:0000256" key="4">
    <source>
        <dbReference type="ARBA" id="ARBA00022989"/>
    </source>
</evidence>
<reference evidence="10" key="1">
    <citation type="submission" date="2016-11" db="EMBL/GenBank/DDBJ databases">
        <authorList>
            <person name="Jaros S."/>
            <person name="Januszkiewicz K."/>
            <person name="Wedrychowicz H."/>
        </authorList>
    </citation>
    <scope>NUCLEOTIDE SEQUENCE [LARGE SCALE GENOMIC DNA]</scope>
    <source>
        <strain evidence="10">DSM 4029</strain>
    </source>
</reference>
<keyword evidence="11" id="KW-1185">Reference proteome</keyword>
<evidence type="ECO:0000313" key="10">
    <source>
        <dbReference type="Proteomes" id="UP000184089"/>
    </source>
</evidence>
<keyword evidence="5 6" id="KW-0472">Membrane</keyword>
<gene>
    <name evidence="8" type="ORF">GT747_02655</name>
    <name evidence="9" type="ORF">SAMN05444424_0333</name>
</gene>
<dbReference type="InterPro" id="IPR032816">
    <property type="entry name" value="VTT_dom"/>
</dbReference>
<dbReference type="EMBL" id="FQVY01000001">
    <property type="protein sequence ID" value="SHF68632.1"/>
    <property type="molecule type" value="Genomic_DNA"/>
</dbReference>
<sequence>MKETTKNRVNSRHFKIAAVLVVLALCGLALWAFAPVLGMLGKPDASELIREYIDGFGPAGVFVFLAIQVLQIVVAFIPGEPIEVLAGMMYGTVPGLLMCMLGCFIGSILVFFLVKWLGRDFVHNFFSEEKLHKLKFLNDKNSFEKLTFLLFFIPGTPKDILTYVAGLTPIHPLRFFIISSIARIPSIVTSTLAGSLLIKGQAGNSIIAFAVAGALSLIGIFIYNQIVKRYNAKREKQS</sequence>
<evidence type="ECO:0000256" key="6">
    <source>
        <dbReference type="RuleBase" id="RU366058"/>
    </source>
</evidence>
<comment type="caution">
    <text evidence="9">The sequence shown here is derived from an EMBL/GenBank/DDBJ whole genome shotgun (WGS) entry which is preliminary data.</text>
</comment>
<dbReference type="EMBL" id="WWVX01000001">
    <property type="protein sequence ID" value="MZL68676.1"/>
    <property type="molecule type" value="Genomic_DNA"/>
</dbReference>
<dbReference type="Proteomes" id="UP000474718">
    <property type="component" value="Unassembled WGS sequence"/>
</dbReference>
<evidence type="ECO:0000259" key="7">
    <source>
        <dbReference type="Pfam" id="PF09335"/>
    </source>
</evidence>
<feature type="transmembrane region" description="Helical" evidence="6">
    <location>
        <begin position="89"/>
        <end position="114"/>
    </location>
</feature>
<evidence type="ECO:0000313" key="8">
    <source>
        <dbReference type="EMBL" id="MZL68676.1"/>
    </source>
</evidence>
<dbReference type="RefSeq" id="WP_021660916.1">
    <property type="nucleotide sequence ID" value="NZ_FQVY01000001.1"/>
</dbReference>
<evidence type="ECO:0000313" key="9">
    <source>
        <dbReference type="EMBL" id="SHF68632.1"/>
    </source>
</evidence>
<feature type="transmembrane region" description="Helical" evidence="6">
    <location>
        <begin position="204"/>
        <end position="224"/>
    </location>
</feature>
<keyword evidence="2 6" id="KW-1003">Cell membrane</keyword>
<comment type="similarity">
    <text evidence="6">Belongs to the TVP38/TMEM64 family.</text>
</comment>
<dbReference type="InterPro" id="IPR015414">
    <property type="entry name" value="TMEM64"/>
</dbReference>
<evidence type="ECO:0000256" key="1">
    <source>
        <dbReference type="ARBA" id="ARBA00004651"/>
    </source>
</evidence>
<evidence type="ECO:0000256" key="5">
    <source>
        <dbReference type="ARBA" id="ARBA00023136"/>
    </source>
</evidence>
<dbReference type="GO" id="GO:0005886">
    <property type="term" value="C:plasma membrane"/>
    <property type="evidence" value="ECO:0007669"/>
    <property type="project" value="UniProtKB-SubCell"/>
</dbReference>
<protein>
    <recommendedName>
        <fullName evidence="6">TVP38/TMEM64 family membrane protein</fullName>
    </recommendedName>
</protein>
<dbReference type="PANTHER" id="PTHR12677:SF59">
    <property type="entry name" value="GOLGI APPARATUS MEMBRANE PROTEIN TVP38-RELATED"/>
    <property type="match status" value="1"/>
</dbReference>
<dbReference type="Proteomes" id="UP000184089">
    <property type="component" value="Unassembled WGS sequence"/>
</dbReference>
<accession>A0AAQ1MBE4</accession>
<keyword evidence="4 6" id="KW-1133">Transmembrane helix</keyword>
<name>A0AAQ1MBE4_9FIRM</name>